<dbReference type="Pfam" id="PF00092">
    <property type="entry name" value="VWA"/>
    <property type="match status" value="1"/>
</dbReference>
<dbReference type="InterPro" id="IPR002035">
    <property type="entry name" value="VWF_A"/>
</dbReference>
<accession>A0A5R9GA57</accession>
<feature type="chain" id="PRO_5038993928" evidence="2">
    <location>
        <begin position="24"/>
        <end position="534"/>
    </location>
</feature>
<evidence type="ECO:0000313" key="5">
    <source>
        <dbReference type="Proteomes" id="UP000309676"/>
    </source>
</evidence>
<dbReference type="InterPro" id="IPR036465">
    <property type="entry name" value="vWFA_dom_sf"/>
</dbReference>
<dbReference type="SMART" id="SM00327">
    <property type="entry name" value="VWA"/>
    <property type="match status" value="1"/>
</dbReference>
<feature type="domain" description="VWFA" evidence="3">
    <location>
        <begin position="199"/>
        <end position="381"/>
    </location>
</feature>
<evidence type="ECO:0000256" key="2">
    <source>
        <dbReference type="SAM" id="SignalP"/>
    </source>
</evidence>
<dbReference type="PROSITE" id="PS51257">
    <property type="entry name" value="PROKAR_LIPOPROTEIN"/>
    <property type="match status" value="1"/>
</dbReference>
<dbReference type="PANTHER" id="PTHR10579:SF43">
    <property type="entry name" value="ZINC FINGER (C3HC4-TYPE RING FINGER) FAMILY PROTEIN"/>
    <property type="match status" value="1"/>
</dbReference>
<gene>
    <name evidence="4" type="ORF">FE782_03370</name>
</gene>
<sequence>MRRKRIAYVAATAALAVACFALAGCSSDARNDSAVGTSGETATKEERSLAESPAPAADRAATEGEASPASEEPMAPPYGKPSRPAPPPNGQDDMYFDHAGTNPFVATEDDPLSTFAIDVDTGSYTVVRNYVAGGSLPPEDAVRVEEFVNYFEPDYAPPKDQAFAVHVDGGPSPFGEGYELLRIGLKGREVADEDRKPANLTFVIDVSGSMDRDNKLGLVKQSLRLLVDSLKSSDQIAIVAYGSDARIVLDPVSLEDKRDIEDAIDALASSGSTNAEEGLRLAYEVAERQYSRDAVNRVILLSDGVANVGETSAEGILETIDEYANTKRITLTTVGFGMGNYNDALMEQLADQGDGVYAYVDSFTEARRLFVENVAGTLETIARDAKIQVEFDPEAVDRYRLLGYENRDIRDEDFRDDETDAGEVGAGHTVTALYEVKLKSPEARKAIGTARVRYVDEKTNRTEEWTVPLRTEGELSEDLKFLAAVAEYAEILRGSYWAKESSIEAVLDLAERAAEDEREQQFVTMVKDTAALRR</sequence>
<dbReference type="AlphaFoldDB" id="A0A5R9GA57"/>
<feature type="compositionally biased region" description="Pro residues" evidence="1">
    <location>
        <begin position="74"/>
        <end position="89"/>
    </location>
</feature>
<keyword evidence="5" id="KW-1185">Reference proteome</keyword>
<evidence type="ECO:0000313" key="4">
    <source>
        <dbReference type="EMBL" id="TLS53327.1"/>
    </source>
</evidence>
<feature type="signal peptide" evidence="2">
    <location>
        <begin position="1"/>
        <end position="23"/>
    </location>
</feature>
<name>A0A5R9GA57_9BACL</name>
<dbReference type="Gene3D" id="3.40.50.410">
    <property type="entry name" value="von Willebrand factor, type A domain"/>
    <property type="match status" value="1"/>
</dbReference>
<dbReference type="InterPro" id="IPR022156">
    <property type="entry name" value="Uncharacterised_YfbK_N"/>
</dbReference>
<dbReference type="Pfam" id="PF12034">
    <property type="entry name" value="YfbK_C"/>
    <property type="match status" value="1"/>
</dbReference>
<organism evidence="4 5">
    <name type="scientific">Paenibacillus antri</name>
    <dbReference type="NCBI Taxonomy" id="2582848"/>
    <lineage>
        <taxon>Bacteria</taxon>
        <taxon>Bacillati</taxon>
        <taxon>Bacillota</taxon>
        <taxon>Bacilli</taxon>
        <taxon>Bacillales</taxon>
        <taxon>Paenibacillaceae</taxon>
        <taxon>Paenibacillus</taxon>
    </lineage>
</organism>
<feature type="region of interest" description="Disordered" evidence="1">
    <location>
        <begin position="29"/>
        <end position="101"/>
    </location>
</feature>
<protein>
    <submittedName>
        <fullName evidence="4">DUF3520 domain-containing protein</fullName>
    </submittedName>
</protein>
<dbReference type="SUPFAM" id="SSF53300">
    <property type="entry name" value="vWA-like"/>
    <property type="match status" value="1"/>
</dbReference>
<dbReference type="Proteomes" id="UP000309676">
    <property type="component" value="Unassembled WGS sequence"/>
</dbReference>
<dbReference type="PROSITE" id="PS50234">
    <property type="entry name" value="VWFA"/>
    <property type="match status" value="1"/>
</dbReference>
<reference evidence="4 5" key="1">
    <citation type="submission" date="2019-05" db="EMBL/GenBank/DDBJ databases">
        <authorList>
            <person name="Narsing Rao M.P."/>
            <person name="Li W.J."/>
        </authorList>
    </citation>
    <scope>NUCLEOTIDE SEQUENCE [LARGE SCALE GENOMIC DNA]</scope>
    <source>
        <strain evidence="4 5">SYSU_K30003</strain>
    </source>
</reference>
<dbReference type="InterPro" id="IPR021908">
    <property type="entry name" value="YfbK_C"/>
</dbReference>
<dbReference type="PANTHER" id="PTHR10579">
    <property type="entry name" value="CALCIUM-ACTIVATED CHLORIDE CHANNEL REGULATOR"/>
    <property type="match status" value="1"/>
</dbReference>
<feature type="compositionally biased region" description="Low complexity" evidence="1">
    <location>
        <begin position="50"/>
        <end position="73"/>
    </location>
</feature>
<keyword evidence="2" id="KW-0732">Signal</keyword>
<evidence type="ECO:0000256" key="1">
    <source>
        <dbReference type="SAM" id="MobiDB-lite"/>
    </source>
</evidence>
<dbReference type="InterPro" id="IPR051266">
    <property type="entry name" value="CLCR"/>
</dbReference>
<dbReference type="EMBL" id="VCIW01000002">
    <property type="protein sequence ID" value="TLS53327.1"/>
    <property type="molecule type" value="Genomic_DNA"/>
</dbReference>
<dbReference type="OrthoDB" id="9805121at2"/>
<dbReference type="RefSeq" id="WP_138192517.1">
    <property type="nucleotide sequence ID" value="NZ_VCIW01000002.1"/>
</dbReference>
<proteinExistence type="predicted"/>
<comment type="caution">
    <text evidence="4">The sequence shown here is derived from an EMBL/GenBank/DDBJ whole genome shotgun (WGS) entry which is preliminary data.</text>
</comment>
<evidence type="ECO:0000259" key="3">
    <source>
        <dbReference type="PROSITE" id="PS50234"/>
    </source>
</evidence>
<dbReference type="Pfam" id="PF12450">
    <property type="entry name" value="vWF_A"/>
    <property type="match status" value="1"/>
</dbReference>